<dbReference type="AlphaFoldDB" id="A0A4R5LTM3"/>
<protein>
    <submittedName>
        <fullName evidence="1">IS3 family transposase</fullName>
    </submittedName>
</protein>
<name>A0A4R5LTM3_9GAMM</name>
<dbReference type="Proteomes" id="UP000295554">
    <property type="component" value="Unassembled WGS sequence"/>
</dbReference>
<accession>A0A4R5LTM3</accession>
<sequence>MIDKLREHESVDFICNTFQIPRSSYYDYKQRQAVIDVERLQLRSQVNQLFNDSRGAAGSRSIVTMLRDRGTHIGRFKVRA</sequence>
<evidence type="ECO:0000313" key="2">
    <source>
        <dbReference type="Proteomes" id="UP000295554"/>
    </source>
</evidence>
<keyword evidence="2" id="KW-1185">Reference proteome</keyword>
<comment type="caution">
    <text evidence="1">The sequence shown here is derived from an EMBL/GenBank/DDBJ whole genome shotgun (WGS) entry which is preliminary data.</text>
</comment>
<evidence type="ECO:0000313" key="1">
    <source>
        <dbReference type="EMBL" id="TDG14270.1"/>
    </source>
</evidence>
<feature type="non-terminal residue" evidence="1">
    <location>
        <position position="80"/>
    </location>
</feature>
<organism evidence="1 2">
    <name type="scientific">Seongchinamella unica</name>
    <dbReference type="NCBI Taxonomy" id="2547392"/>
    <lineage>
        <taxon>Bacteria</taxon>
        <taxon>Pseudomonadati</taxon>
        <taxon>Pseudomonadota</taxon>
        <taxon>Gammaproteobacteria</taxon>
        <taxon>Cellvibrionales</taxon>
        <taxon>Halieaceae</taxon>
        <taxon>Seongchinamella</taxon>
    </lineage>
</organism>
<proteinExistence type="predicted"/>
<gene>
    <name evidence="1" type="ORF">E2F43_12080</name>
</gene>
<reference evidence="1 2" key="1">
    <citation type="submission" date="2019-03" db="EMBL/GenBank/DDBJ databases">
        <title>Seongchinamella monodicae gen. nov., sp. nov., a novel member of the Gammaproteobacteria isolated from a tidal mudflat of beach.</title>
        <authorList>
            <person name="Yang H.G."/>
            <person name="Kang J.W."/>
            <person name="Lee S.D."/>
        </authorList>
    </citation>
    <scope>NUCLEOTIDE SEQUENCE [LARGE SCALE GENOMIC DNA]</scope>
    <source>
        <strain evidence="1 2">GH4-78</strain>
    </source>
</reference>
<dbReference type="EMBL" id="SMSE01000002">
    <property type="protein sequence ID" value="TDG14270.1"/>
    <property type="molecule type" value="Genomic_DNA"/>
</dbReference>